<protein>
    <submittedName>
        <fullName evidence="1">Uncharacterized protein</fullName>
    </submittedName>
</protein>
<sequence length="73" mass="9115">MKLNTWVLQDLRNLRDLILSFFHCNYHYVKEVLYNPFYFNIFLYKLDYSMKLVKLNFNLLCYSNKKPTIYLYL</sequence>
<comment type="caution">
    <text evidence="1">The sequence shown here is derived from an EMBL/GenBank/DDBJ whole genome shotgun (WGS) entry which is preliminary data.</text>
</comment>
<proteinExistence type="predicted"/>
<keyword evidence="2" id="KW-1185">Reference proteome</keyword>
<gene>
    <name evidence="1" type="ORF">GLOIN_2v1528664</name>
</gene>
<reference evidence="1 2" key="1">
    <citation type="journal article" date="2013" name="Proc. Natl. Acad. Sci. U.S.A.">
        <title>Genome of an arbuscular mycorrhizal fungus provides insight into the oldest plant symbiosis.</title>
        <authorList>
            <person name="Tisserant E."/>
            <person name="Malbreil M."/>
            <person name="Kuo A."/>
            <person name="Kohler A."/>
            <person name="Symeonidi A."/>
            <person name="Balestrini R."/>
            <person name="Charron P."/>
            <person name="Duensing N."/>
            <person name="Frei Dit Frey N."/>
            <person name="Gianinazzi-Pearson V."/>
            <person name="Gilbert L.B."/>
            <person name="Handa Y."/>
            <person name="Herr J.R."/>
            <person name="Hijri M."/>
            <person name="Koul R."/>
            <person name="Kawaguchi M."/>
            <person name="Krajinski F."/>
            <person name="Lammers P.J."/>
            <person name="Masclaux F.G."/>
            <person name="Murat C."/>
            <person name="Morin E."/>
            <person name="Ndikumana S."/>
            <person name="Pagni M."/>
            <person name="Petitpierre D."/>
            <person name="Requena N."/>
            <person name="Rosikiewicz P."/>
            <person name="Riley R."/>
            <person name="Saito K."/>
            <person name="San Clemente H."/>
            <person name="Shapiro H."/>
            <person name="van Tuinen D."/>
            <person name="Becard G."/>
            <person name="Bonfante P."/>
            <person name="Paszkowski U."/>
            <person name="Shachar-Hill Y.Y."/>
            <person name="Tuskan G.A."/>
            <person name="Young P.W."/>
            <person name="Sanders I.R."/>
            <person name="Henrissat B."/>
            <person name="Rensing S.A."/>
            <person name="Grigoriev I.V."/>
            <person name="Corradi N."/>
            <person name="Roux C."/>
            <person name="Martin F."/>
        </authorList>
    </citation>
    <scope>NUCLEOTIDE SEQUENCE [LARGE SCALE GENOMIC DNA]</scope>
    <source>
        <strain evidence="1 2">DAOM 197198</strain>
    </source>
</reference>
<evidence type="ECO:0000313" key="1">
    <source>
        <dbReference type="EMBL" id="POG79210.1"/>
    </source>
</evidence>
<accession>A0A2P4QNK4</accession>
<reference evidence="1 2" key="2">
    <citation type="journal article" date="2018" name="New Phytol.">
        <title>High intraspecific genome diversity in the model arbuscular mycorrhizal symbiont Rhizophagus irregularis.</title>
        <authorList>
            <person name="Chen E.C.H."/>
            <person name="Morin E."/>
            <person name="Beaudet D."/>
            <person name="Noel J."/>
            <person name="Yildirir G."/>
            <person name="Ndikumana S."/>
            <person name="Charron P."/>
            <person name="St-Onge C."/>
            <person name="Giorgi J."/>
            <person name="Kruger M."/>
            <person name="Marton T."/>
            <person name="Ropars J."/>
            <person name="Grigoriev I.V."/>
            <person name="Hainaut M."/>
            <person name="Henrissat B."/>
            <person name="Roux C."/>
            <person name="Martin F."/>
            <person name="Corradi N."/>
        </authorList>
    </citation>
    <scope>NUCLEOTIDE SEQUENCE [LARGE SCALE GENOMIC DNA]</scope>
    <source>
        <strain evidence="1 2">DAOM 197198</strain>
    </source>
</reference>
<name>A0A2P4QNK4_RHIID</name>
<evidence type="ECO:0000313" key="2">
    <source>
        <dbReference type="Proteomes" id="UP000018888"/>
    </source>
</evidence>
<dbReference type="Proteomes" id="UP000018888">
    <property type="component" value="Unassembled WGS sequence"/>
</dbReference>
<organism evidence="1 2">
    <name type="scientific">Rhizophagus irregularis (strain DAOM 181602 / DAOM 197198 / MUCL 43194)</name>
    <name type="common">Arbuscular mycorrhizal fungus</name>
    <name type="synonym">Glomus intraradices</name>
    <dbReference type="NCBI Taxonomy" id="747089"/>
    <lineage>
        <taxon>Eukaryota</taxon>
        <taxon>Fungi</taxon>
        <taxon>Fungi incertae sedis</taxon>
        <taxon>Mucoromycota</taxon>
        <taxon>Glomeromycotina</taxon>
        <taxon>Glomeromycetes</taxon>
        <taxon>Glomerales</taxon>
        <taxon>Glomeraceae</taxon>
        <taxon>Rhizophagus</taxon>
    </lineage>
</organism>
<dbReference type="AlphaFoldDB" id="A0A2P4QNK4"/>
<dbReference type="EMBL" id="AUPC02000026">
    <property type="protein sequence ID" value="POG79210.1"/>
    <property type="molecule type" value="Genomic_DNA"/>
</dbReference>